<feature type="signal peptide" evidence="1">
    <location>
        <begin position="1"/>
        <end position="21"/>
    </location>
</feature>
<dbReference type="AlphaFoldDB" id="F4KTG0"/>
<dbReference type="eggNOG" id="COG5295">
    <property type="taxonomic scope" value="Bacteria"/>
</dbReference>
<reference key="2">
    <citation type="submission" date="2011-04" db="EMBL/GenBank/DDBJ databases">
        <title>Complete sequence of chromosome of Haliscomenobacter hydrossis DSM 1100.</title>
        <authorList>
            <consortium name="US DOE Joint Genome Institute (JGI-PGF)"/>
            <person name="Lucas S."/>
            <person name="Han J."/>
            <person name="Lapidus A."/>
            <person name="Bruce D."/>
            <person name="Goodwin L."/>
            <person name="Pitluck S."/>
            <person name="Peters L."/>
            <person name="Kyrpides N."/>
            <person name="Mavromatis K."/>
            <person name="Ivanova N."/>
            <person name="Ovchinnikova G."/>
            <person name="Pagani I."/>
            <person name="Daligault H."/>
            <person name="Detter J.C."/>
            <person name="Han C."/>
            <person name="Land M."/>
            <person name="Hauser L."/>
            <person name="Markowitz V."/>
            <person name="Cheng J.-F."/>
            <person name="Hugenholtz P."/>
            <person name="Woyke T."/>
            <person name="Wu D."/>
            <person name="Verbarg S."/>
            <person name="Frueling A."/>
            <person name="Brambilla E."/>
            <person name="Klenk H.-P."/>
            <person name="Eisen J.A."/>
        </authorList>
    </citation>
    <scope>NUCLEOTIDE SEQUENCE</scope>
    <source>
        <strain>DSM 1100</strain>
    </source>
</reference>
<dbReference type="STRING" id="760192.Halhy_4534"/>
<dbReference type="EMBL" id="CP002691">
    <property type="protein sequence ID" value="AEE52374.1"/>
    <property type="molecule type" value="Genomic_DNA"/>
</dbReference>
<feature type="domain" description="Secretion system C-terminal sorting" evidence="2">
    <location>
        <begin position="494"/>
        <end position="551"/>
    </location>
</feature>
<proteinExistence type="predicted"/>
<evidence type="ECO:0000256" key="1">
    <source>
        <dbReference type="SAM" id="SignalP"/>
    </source>
</evidence>
<keyword evidence="4" id="KW-1185">Reference proteome</keyword>
<evidence type="ECO:0000259" key="2">
    <source>
        <dbReference type="Pfam" id="PF18962"/>
    </source>
</evidence>
<dbReference type="HOGENOM" id="CLU_488985_0_0_10"/>
<dbReference type="KEGG" id="hhy:Halhy_4534"/>
<dbReference type="Gene3D" id="2.60.40.10">
    <property type="entry name" value="Immunoglobulins"/>
    <property type="match status" value="5"/>
</dbReference>
<gene>
    <name evidence="3" type="ordered locus">Halhy_4534</name>
</gene>
<sequence length="557" mass="60043">MHTKNISALFPALLCVYLCYGQNVAPTVTLTTPATGALFQQGQPFTLTANANDADGSIAKVEFYQDGQMVGEVSDAPFAFILDFTPPGVYNYTARAIDDKGANALSAAIKVTINAQPFAFLSSPVNNSIFHGNANLILQARVGDTDDAVTKVEFFQNGLKVGEDLVAPYSVSLSNLQPGPYFFAIQVFDSRGGMGFSSPAAVLVNAVPELVISGPLNGSVYPMNASLDFDVAATDPDGVVKKVEFFVNNIKVGVDSIAPYAYEYTGNIFGNYTFFALATDDLGGISSSAPLYFVINAPPIVAITSPVTGAKFTPSSVLTLQANANDVDGSISKVEFWQNGEKRGEDSDAPFTFIVNNLSSGGYIFAVKAFDNLGYSSTSTPVSVIVNAPPNLTFTSPLKDTIVGQGTPLTVQLNANDPDGEIIRIELFLNDVKVGEDGQVPYSFTLNNLPLGTHKLRAKAWDDVDDAKETTVLNLTVSNTTSLREVRYTELQFFPNPVQERLFLQGLSERTRIRIYDVAGRLVRETFASQELEVADLGRGGYWLITQNGQRAFFIKE</sequence>
<dbReference type="Pfam" id="PF18962">
    <property type="entry name" value="Por_Secre_tail"/>
    <property type="match status" value="1"/>
</dbReference>
<protein>
    <submittedName>
        <fullName evidence="3">Beta-glycosidase-like protein</fullName>
    </submittedName>
</protein>
<dbReference type="InterPro" id="IPR013783">
    <property type="entry name" value="Ig-like_fold"/>
</dbReference>
<evidence type="ECO:0000313" key="3">
    <source>
        <dbReference type="EMBL" id="AEE52374.1"/>
    </source>
</evidence>
<organism evidence="3 4">
    <name type="scientific">Haliscomenobacter hydrossis (strain ATCC 27775 / DSM 1100 / LMG 10767 / O)</name>
    <dbReference type="NCBI Taxonomy" id="760192"/>
    <lineage>
        <taxon>Bacteria</taxon>
        <taxon>Pseudomonadati</taxon>
        <taxon>Bacteroidota</taxon>
        <taxon>Saprospiria</taxon>
        <taxon>Saprospirales</taxon>
        <taxon>Haliscomenobacteraceae</taxon>
        <taxon>Haliscomenobacter</taxon>
    </lineage>
</organism>
<dbReference type="OrthoDB" id="154460at2"/>
<name>F4KTG0_HALH1</name>
<feature type="chain" id="PRO_5003317081" evidence="1">
    <location>
        <begin position="22"/>
        <end position="557"/>
    </location>
</feature>
<dbReference type="InterPro" id="IPR026444">
    <property type="entry name" value="Secre_tail"/>
</dbReference>
<keyword evidence="1" id="KW-0732">Signal</keyword>
<reference evidence="3 4" key="1">
    <citation type="journal article" date="2011" name="Stand. Genomic Sci.">
        <title>Complete genome sequence of Haliscomenobacter hydrossis type strain (O).</title>
        <authorList>
            <consortium name="US DOE Joint Genome Institute (JGI-PGF)"/>
            <person name="Daligault H."/>
            <person name="Lapidus A."/>
            <person name="Zeytun A."/>
            <person name="Nolan M."/>
            <person name="Lucas S."/>
            <person name="Del Rio T.G."/>
            <person name="Tice H."/>
            <person name="Cheng J.F."/>
            <person name="Tapia R."/>
            <person name="Han C."/>
            <person name="Goodwin L."/>
            <person name="Pitluck S."/>
            <person name="Liolios K."/>
            <person name="Pagani I."/>
            <person name="Ivanova N."/>
            <person name="Huntemann M."/>
            <person name="Mavromatis K."/>
            <person name="Mikhailova N."/>
            <person name="Pati A."/>
            <person name="Chen A."/>
            <person name="Palaniappan K."/>
            <person name="Land M."/>
            <person name="Hauser L."/>
            <person name="Brambilla E.M."/>
            <person name="Rohde M."/>
            <person name="Verbarg S."/>
            <person name="Goker M."/>
            <person name="Bristow J."/>
            <person name="Eisen J.A."/>
            <person name="Markowitz V."/>
            <person name="Hugenholtz P."/>
            <person name="Kyrpides N.C."/>
            <person name="Klenk H.P."/>
            <person name="Woyke T."/>
        </authorList>
    </citation>
    <scope>NUCLEOTIDE SEQUENCE [LARGE SCALE GENOMIC DNA]</scope>
    <source>
        <strain evidence="4">ATCC 27775 / DSM 1100 / LMG 10767 / O</strain>
    </source>
</reference>
<accession>F4KTG0</accession>
<dbReference type="Pfam" id="PF17957">
    <property type="entry name" value="Big_7"/>
    <property type="match status" value="5"/>
</dbReference>
<evidence type="ECO:0000313" key="4">
    <source>
        <dbReference type="Proteomes" id="UP000008461"/>
    </source>
</evidence>
<dbReference type="Proteomes" id="UP000008461">
    <property type="component" value="Chromosome"/>
</dbReference>
<dbReference type="RefSeq" id="WP_013766912.1">
    <property type="nucleotide sequence ID" value="NC_015510.1"/>
</dbReference>